<keyword evidence="1" id="KW-0812">Transmembrane</keyword>
<feature type="chain" id="PRO_5018054947" evidence="3">
    <location>
        <begin position="20"/>
        <end position="237"/>
    </location>
</feature>
<evidence type="ECO:0000256" key="1">
    <source>
        <dbReference type="ARBA" id="ARBA00022989"/>
    </source>
</evidence>
<dbReference type="CDD" id="cd00037">
    <property type="entry name" value="CLECT"/>
    <property type="match status" value="1"/>
</dbReference>
<dbReference type="OrthoDB" id="6133475at2759"/>
<keyword evidence="1" id="KW-1133">Transmembrane helix</keyword>
<proteinExistence type="predicted"/>
<organism evidence="5 6">
    <name type="scientific">Brachionus plicatilis</name>
    <name type="common">Marine rotifer</name>
    <name type="synonym">Brachionus muelleri</name>
    <dbReference type="NCBI Taxonomy" id="10195"/>
    <lineage>
        <taxon>Eukaryota</taxon>
        <taxon>Metazoa</taxon>
        <taxon>Spiralia</taxon>
        <taxon>Gnathifera</taxon>
        <taxon>Rotifera</taxon>
        <taxon>Eurotatoria</taxon>
        <taxon>Monogononta</taxon>
        <taxon>Pseudotrocha</taxon>
        <taxon>Ploima</taxon>
        <taxon>Brachionidae</taxon>
        <taxon>Brachionus</taxon>
    </lineage>
</organism>
<sequence>MRLLSLIFLSLCFFASIRAESTLQDVATRPISPNNLNRTDSQNSPQCPDGFVLYQNDCFYVSDQEATWNEAKLECESLNSSLLIAPTKVVIDFSVNLFEELELDGRYLIGAYLNDSNWYWLNGQELGSHGPWWRDSNSSNECVEMQVLGLHKIPCENYTNYFICQSNALISSDSLKKLTIGDRCDENDQEPCEQGLECIESQCKCFLVDYKIKANLCGIRLRNLMETFTINLGNIIL</sequence>
<accession>A0A3M7S049</accession>
<feature type="domain" description="C-type lectin" evidence="4">
    <location>
        <begin position="54"/>
        <end position="165"/>
    </location>
</feature>
<protein>
    <submittedName>
        <fullName evidence="5">Early activation antigen CD69-like</fullName>
    </submittedName>
</protein>
<dbReference type="InterPro" id="IPR016186">
    <property type="entry name" value="C-type_lectin-like/link_sf"/>
</dbReference>
<feature type="signal peptide" evidence="3">
    <location>
        <begin position="1"/>
        <end position="19"/>
    </location>
</feature>
<evidence type="ECO:0000256" key="2">
    <source>
        <dbReference type="ARBA" id="ARBA00023157"/>
    </source>
</evidence>
<keyword evidence="2" id="KW-1015">Disulfide bond</keyword>
<evidence type="ECO:0000256" key="3">
    <source>
        <dbReference type="SAM" id="SignalP"/>
    </source>
</evidence>
<evidence type="ECO:0000313" key="6">
    <source>
        <dbReference type="Proteomes" id="UP000276133"/>
    </source>
</evidence>
<dbReference type="InterPro" id="IPR001304">
    <property type="entry name" value="C-type_lectin-like"/>
</dbReference>
<keyword evidence="1" id="KW-0472">Membrane</keyword>
<dbReference type="Proteomes" id="UP000276133">
    <property type="component" value="Unassembled WGS sequence"/>
</dbReference>
<dbReference type="GO" id="GO:0005886">
    <property type="term" value="C:plasma membrane"/>
    <property type="evidence" value="ECO:0007669"/>
    <property type="project" value="TreeGrafter"/>
</dbReference>
<name>A0A3M7S049_BRAPC</name>
<dbReference type="Pfam" id="PF00059">
    <property type="entry name" value="Lectin_C"/>
    <property type="match status" value="1"/>
</dbReference>
<dbReference type="EMBL" id="REGN01002300">
    <property type="protein sequence ID" value="RNA29008.1"/>
    <property type="molecule type" value="Genomic_DNA"/>
</dbReference>
<keyword evidence="3" id="KW-0732">Signal</keyword>
<dbReference type="PANTHER" id="PTHR46784">
    <property type="entry name" value="KILLER CELL LECTIN-LIKE RECEPTOR SUBFAMILY B MEMBER 1"/>
    <property type="match status" value="1"/>
</dbReference>
<dbReference type="GO" id="GO:0038023">
    <property type="term" value="F:signaling receptor activity"/>
    <property type="evidence" value="ECO:0007669"/>
    <property type="project" value="TreeGrafter"/>
</dbReference>
<dbReference type="SUPFAM" id="SSF56436">
    <property type="entry name" value="C-type lectin-like"/>
    <property type="match status" value="1"/>
</dbReference>
<dbReference type="InterPro" id="IPR016187">
    <property type="entry name" value="CTDL_fold"/>
</dbReference>
<evidence type="ECO:0000313" key="5">
    <source>
        <dbReference type="EMBL" id="RNA29008.1"/>
    </source>
</evidence>
<dbReference type="InterPro" id="IPR051527">
    <property type="entry name" value="KLR_subfamily_B"/>
</dbReference>
<dbReference type="SMART" id="SM00034">
    <property type="entry name" value="CLECT"/>
    <property type="match status" value="1"/>
</dbReference>
<keyword evidence="6" id="KW-1185">Reference proteome</keyword>
<dbReference type="PANTHER" id="PTHR46784:SF1">
    <property type="entry name" value="KILLER CELL LECTIN-LIKE RECEPTOR SUBFAMILY B MEMBER 1"/>
    <property type="match status" value="1"/>
</dbReference>
<dbReference type="PROSITE" id="PS50041">
    <property type="entry name" value="C_TYPE_LECTIN_2"/>
    <property type="match status" value="1"/>
</dbReference>
<reference evidence="5 6" key="1">
    <citation type="journal article" date="2018" name="Sci. Rep.">
        <title>Genomic signatures of local adaptation to the degree of environmental predictability in rotifers.</title>
        <authorList>
            <person name="Franch-Gras L."/>
            <person name="Hahn C."/>
            <person name="Garcia-Roger E.M."/>
            <person name="Carmona M.J."/>
            <person name="Serra M."/>
            <person name="Gomez A."/>
        </authorList>
    </citation>
    <scope>NUCLEOTIDE SEQUENCE [LARGE SCALE GENOMIC DNA]</scope>
    <source>
        <strain evidence="5">HYR1</strain>
    </source>
</reference>
<dbReference type="GO" id="GO:0009986">
    <property type="term" value="C:cell surface"/>
    <property type="evidence" value="ECO:0007669"/>
    <property type="project" value="TreeGrafter"/>
</dbReference>
<dbReference type="AlphaFoldDB" id="A0A3M7S049"/>
<dbReference type="STRING" id="10195.A0A3M7S049"/>
<evidence type="ECO:0000259" key="4">
    <source>
        <dbReference type="PROSITE" id="PS50041"/>
    </source>
</evidence>
<gene>
    <name evidence="5" type="ORF">BpHYR1_002615</name>
</gene>
<dbReference type="Gene3D" id="3.10.100.10">
    <property type="entry name" value="Mannose-Binding Protein A, subunit A"/>
    <property type="match status" value="1"/>
</dbReference>
<comment type="caution">
    <text evidence="5">The sequence shown here is derived from an EMBL/GenBank/DDBJ whole genome shotgun (WGS) entry which is preliminary data.</text>
</comment>